<sequence>MKKISLYITPIISYILAYFITNLEEQIPLYSGSILKIYILKYCFYVFLGIFVCFFSKNLIVNSLNKITALFSLVAILIPIILWLYLIKNNYVGNFDNYFLVYFIYLGGYLLTAINFFLKKGDTL</sequence>
<organism evidence="1">
    <name type="scientific">Anaerostipes caccae</name>
    <dbReference type="NCBI Taxonomy" id="105841"/>
    <lineage>
        <taxon>Bacteria</taxon>
        <taxon>Bacillati</taxon>
        <taxon>Bacillota</taxon>
        <taxon>Clostridia</taxon>
        <taxon>Lachnospirales</taxon>
        <taxon>Lachnospiraceae</taxon>
        <taxon>Anaerostipes</taxon>
    </lineage>
</organism>
<protein>
    <submittedName>
        <fullName evidence="1">Uncharacterized protein</fullName>
    </submittedName>
</protein>
<gene>
    <name evidence="1" type="ORF">ACLFYP115_00775</name>
</gene>
<dbReference type="EMBL" id="CACRSQ010000003">
    <property type="protein sequence ID" value="VYS88230.1"/>
    <property type="molecule type" value="Genomic_DNA"/>
</dbReference>
<name>A0A6N2S9W3_9FIRM</name>
<proteinExistence type="predicted"/>
<accession>A0A6N2S9W3</accession>
<evidence type="ECO:0000313" key="1">
    <source>
        <dbReference type="EMBL" id="VYS88230.1"/>
    </source>
</evidence>
<dbReference type="AlphaFoldDB" id="A0A6N2S9W3"/>
<dbReference type="RefSeq" id="WP_006568986.1">
    <property type="nucleotide sequence ID" value="NZ_BAABZP010000001.1"/>
</dbReference>
<reference evidence="1" key="1">
    <citation type="submission" date="2019-11" db="EMBL/GenBank/DDBJ databases">
        <authorList>
            <person name="Feng L."/>
        </authorList>
    </citation>
    <scope>NUCLEOTIDE SEQUENCE</scope>
    <source>
        <strain evidence="1">AcaccaeLFYP115</strain>
    </source>
</reference>